<gene>
    <name evidence="2" type="ORF">POJ06DRAFT_975</name>
</gene>
<keyword evidence="3" id="KW-1185">Reference proteome</keyword>
<evidence type="ECO:0000313" key="3">
    <source>
        <dbReference type="Proteomes" id="UP001217417"/>
    </source>
</evidence>
<feature type="signal peptide" evidence="1">
    <location>
        <begin position="1"/>
        <end position="27"/>
    </location>
</feature>
<keyword evidence="1" id="KW-0732">Signal</keyword>
<dbReference type="AlphaFoldDB" id="A0AAD7VVV3"/>
<evidence type="ECO:0000313" key="2">
    <source>
        <dbReference type="EMBL" id="KAJ8103436.1"/>
    </source>
</evidence>
<feature type="chain" id="PRO_5042088608" evidence="1">
    <location>
        <begin position="28"/>
        <end position="138"/>
    </location>
</feature>
<evidence type="ECO:0000256" key="1">
    <source>
        <dbReference type="SAM" id="SignalP"/>
    </source>
</evidence>
<reference evidence="2" key="1">
    <citation type="submission" date="2023-03" db="EMBL/GenBank/DDBJ databases">
        <title>Near-Complete genome sequence of Lipomyces tetrasporous NRRL Y-64009, an oleaginous yeast capable of growing on lignocellulosic hydrolysates.</title>
        <authorList>
            <consortium name="Lawrence Berkeley National Laboratory"/>
            <person name="Jagtap S.S."/>
            <person name="Liu J.-J."/>
            <person name="Walukiewicz H.E."/>
            <person name="Pangilinan J."/>
            <person name="Lipzen A."/>
            <person name="Ahrendt S."/>
            <person name="Koriabine M."/>
            <person name="Cobaugh K."/>
            <person name="Salamov A."/>
            <person name="Yoshinaga Y."/>
            <person name="Ng V."/>
            <person name="Daum C."/>
            <person name="Grigoriev I.V."/>
            <person name="Slininger P.J."/>
            <person name="Dien B.S."/>
            <person name="Jin Y.-S."/>
            <person name="Rao C.V."/>
        </authorList>
    </citation>
    <scope>NUCLEOTIDE SEQUENCE</scope>
    <source>
        <strain evidence="2">NRRL Y-64009</strain>
    </source>
</reference>
<dbReference type="GeneID" id="80887004"/>
<dbReference type="RefSeq" id="XP_056046886.1">
    <property type="nucleotide sequence ID" value="XM_056191838.1"/>
</dbReference>
<accession>A0AAD7VVV3</accession>
<dbReference type="Proteomes" id="UP001217417">
    <property type="component" value="Unassembled WGS sequence"/>
</dbReference>
<protein>
    <submittedName>
        <fullName evidence="2">Uncharacterized protein</fullName>
    </submittedName>
</protein>
<sequence length="138" mass="15855">MYGVRNYQLTIPALLVLVVISIHHAYAVVGNYNNLTNSQALYAMLECIESCDGRYNYTLSSNYELIVQPYEIRELNYSRGSTDVQLSYCTDVVGSRFWVITSSNLEYEEDLQDSQLLDTTAYEHLSSNMPTTRQCSHW</sequence>
<proteinExistence type="predicted"/>
<dbReference type="EMBL" id="JARPMG010000001">
    <property type="protein sequence ID" value="KAJ8103436.1"/>
    <property type="molecule type" value="Genomic_DNA"/>
</dbReference>
<name>A0AAD7VVV3_9ASCO</name>
<organism evidence="2 3">
    <name type="scientific">Lipomyces tetrasporus</name>
    <dbReference type="NCBI Taxonomy" id="54092"/>
    <lineage>
        <taxon>Eukaryota</taxon>
        <taxon>Fungi</taxon>
        <taxon>Dikarya</taxon>
        <taxon>Ascomycota</taxon>
        <taxon>Saccharomycotina</taxon>
        <taxon>Lipomycetes</taxon>
        <taxon>Lipomycetales</taxon>
        <taxon>Lipomycetaceae</taxon>
        <taxon>Lipomyces</taxon>
    </lineage>
</organism>
<comment type="caution">
    <text evidence="2">The sequence shown here is derived from an EMBL/GenBank/DDBJ whole genome shotgun (WGS) entry which is preliminary data.</text>
</comment>